<feature type="region of interest" description="Disordered" evidence="1">
    <location>
        <begin position="1"/>
        <end position="63"/>
    </location>
</feature>
<dbReference type="EMBL" id="CADCWN010000091">
    <property type="protein sequence ID" value="CAA9562283.1"/>
    <property type="molecule type" value="Genomic_DNA"/>
</dbReference>
<organism evidence="2">
    <name type="scientific">uncultured Thermomicrobiales bacterium</name>
    <dbReference type="NCBI Taxonomy" id="1645740"/>
    <lineage>
        <taxon>Bacteria</taxon>
        <taxon>Pseudomonadati</taxon>
        <taxon>Thermomicrobiota</taxon>
        <taxon>Thermomicrobia</taxon>
        <taxon>Thermomicrobiales</taxon>
        <taxon>environmental samples</taxon>
    </lineage>
</organism>
<feature type="non-terminal residue" evidence="2">
    <location>
        <position position="1"/>
    </location>
</feature>
<feature type="compositionally biased region" description="Basic and acidic residues" evidence="1">
    <location>
        <begin position="1"/>
        <end position="11"/>
    </location>
</feature>
<sequence>AEGARRCEHRPLPRRPPSRSTASLRTTDYGLRTTNCRPPTSPCGTILESPMATTTTATTTAAV</sequence>
<dbReference type="AlphaFoldDB" id="A0A6J4UXT7"/>
<evidence type="ECO:0000313" key="2">
    <source>
        <dbReference type="EMBL" id="CAA9562283.1"/>
    </source>
</evidence>
<accession>A0A6J4UXT7</accession>
<feature type="compositionally biased region" description="Low complexity" evidence="1">
    <location>
        <begin position="52"/>
        <end position="63"/>
    </location>
</feature>
<proteinExistence type="predicted"/>
<protein>
    <submittedName>
        <fullName evidence="2">Uncharacterized protein</fullName>
    </submittedName>
</protein>
<gene>
    <name evidence="2" type="ORF">AVDCRST_MAG18-1185</name>
</gene>
<name>A0A6J4UXT7_9BACT</name>
<feature type="compositionally biased region" description="Low complexity" evidence="1">
    <location>
        <begin position="18"/>
        <end position="27"/>
    </location>
</feature>
<evidence type="ECO:0000256" key="1">
    <source>
        <dbReference type="SAM" id="MobiDB-lite"/>
    </source>
</evidence>
<reference evidence="2" key="1">
    <citation type="submission" date="2020-02" db="EMBL/GenBank/DDBJ databases">
        <authorList>
            <person name="Meier V. D."/>
        </authorList>
    </citation>
    <scope>NUCLEOTIDE SEQUENCE</scope>
    <source>
        <strain evidence="2">AVDCRST_MAG18</strain>
    </source>
</reference>
<feature type="non-terminal residue" evidence="2">
    <location>
        <position position="63"/>
    </location>
</feature>